<proteinExistence type="inferred from homology"/>
<keyword evidence="13 14" id="KW-0511">Multifunctional enzyme</keyword>
<keyword evidence="17" id="KW-1185">Reference proteome</keyword>
<dbReference type="CDD" id="cd00554">
    <property type="entry name" value="MECDP_synthase"/>
    <property type="match status" value="1"/>
</dbReference>
<keyword evidence="10 14" id="KW-0479">Metal-binding</keyword>
<feature type="region of interest" description="2-C-methyl-D-erythritol 4-phosphate cytidylyltransferase" evidence="14">
    <location>
        <begin position="1"/>
        <end position="227"/>
    </location>
</feature>
<feature type="site" description="Transition state stabilizer" evidence="14">
    <location>
        <position position="16"/>
    </location>
</feature>
<keyword evidence="11 14" id="KW-0414">Isoprene biosynthesis</keyword>
<evidence type="ECO:0000256" key="2">
    <source>
        <dbReference type="ARBA" id="ARBA00001282"/>
    </source>
</evidence>
<comment type="similarity">
    <text evidence="6">Belongs to the IspF family.</text>
</comment>
<dbReference type="NCBIfam" id="NF006899">
    <property type="entry name" value="PRK09382.1"/>
    <property type="match status" value="1"/>
</dbReference>
<comment type="similarity">
    <text evidence="14">In the C-terminal section; belongs to the IspF family.</text>
</comment>
<comment type="caution">
    <text evidence="14">Lacks conserved residue(s) required for the propagation of feature annotation.</text>
</comment>
<keyword evidence="12 14" id="KW-0456">Lyase</keyword>
<dbReference type="Gene3D" id="3.90.550.10">
    <property type="entry name" value="Spore Coat Polysaccharide Biosynthesis Protein SpsA, Chain A"/>
    <property type="match status" value="1"/>
</dbReference>
<keyword evidence="8 14" id="KW-0808">Transferase</keyword>
<feature type="binding site" evidence="14">
    <location>
        <position position="364"/>
    </location>
    <ligand>
        <name>4-CDP-2-C-methyl-D-erythritol 2-phosphate</name>
        <dbReference type="ChEBI" id="CHEBI:57919"/>
    </ligand>
</feature>
<comment type="function">
    <text evidence="14">Bifunctional enzyme that catalyzes the formation of 4-diphosphocytidyl-2-C-methyl-D-erythritol from CTP and 2-C-methyl-D-erythritol 4-phosphate (MEP) (IspD), and catalyzes the conversion of 4-diphosphocytidyl-2-C-methyl-D-erythritol 2-phosphate (CDP-ME2P) to 2-C-methyl-D-erythritol 2,4-cyclodiphosphate (ME-CPP) with a corresponding release of cytidine 5-monophosphate (CMP) (IspF).</text>
</comment>
<evidence type="ECO:0000256" key="6">
    <source>
        <dbReference type="ARBA" id="ARBA00008480"/>
    </source>
</evidence>
<dbReference type="EMBL" id="JARHUD010000005">
    <property type="protein sequence ID" value="MDF2096174.1"/>
    <property type="molecule type" value="Genomic_DNA"/>
</dbReference>
<feature type="binding site" evidence="14">
    <location>
        <begin position="233"/>
        <end position="235"/>
    </location>
    <ligand>
        <name>4-CDP-2-C-methyl-D-erythritol 2-phosphate</name>
        <dbReference type="ChEBI" id="CHEBI:57919"/>
    </ligand>
</feature>
<comment type="cofactor">
    <cofactor evidence="3 14">
        <name>a divalent metal cation</name>
        <dbReference type="ChEBI" id="CHEBI:60240"/>
    </cofactor>
</comment>
<evidence type="ECO:0000256" key="12">
    <source>
        <dbReference type="ARBA" id="ARBA00023239"/>
    </source>
</evidence>
<dbReference type="SUPFAM" id="SSF69765">
    <property type="entry name" value="IpsF-like"/>
    <property type="match status" value="1"/>
</dbReference>
<evidence type="ECO:0000256" key="8">
    <source>
        <dbReference type="ARBA" id="ARBA00022679"/>
    </source>
</evidence>
<evidence type="ECO:0000256" key="7">
    <source>
        <dbReference type="ARBA" id="ARBA00009789"/>
    </source>
</evidence>
<dbReference type="PROSITE" id="PS01295">
    <property type="entry name" value="ISPD"/>
    <property type="match status" value="1"/>
</dbReference>
<feature type="binding site" evidence="14">
    <location>
        <begin position="281"/>
        <end position="283"/>
    </location>
    <ligand>
        <name>4-CDP-2-C-methyl-D-erythritol 2-phosphate</name>
        <dbReference type="ChEBI" id="CHEBI:57919"/>
    </ligand>
</feature>
<dbReference type="Proteomes" id="UP001215503">
    <property type="component" value="Unassembled WGS sequence"/>
</dbReference>
<dbReference type="SUPFAM" id="SSF53448">
    <property type="entry name" value="Nucleotide-diphospho-sugar transferases"/>
    <property type="match status" value="1"/>
</dbReference>
<evidence type="ECO:0000256" key="13">
    <source>
        <dbReference type="ARBA" id="ARBA00023268"/>
    </source>
</evidence>
<evidence type="ECO:0000256" key="11">
    <source>
        <dbReference type="ARBA" id="ARBA00023229"/>
    </source>
</evidence>
<dbReference type="NCBIfam" id="TIGR00151">
    <property type="entry name" value="ispF"/>
    <property type="match status" value="1"/>
</dbReference>
<dbReference type="HAMAP" id="MF_00108">
    <property type="entry name" value="IspD"/>
    <property type="match status" value="1"/>
</dbReference>
<feature type="site" description="Transition state stabilizer" evidence="14">
    <location>
        <position position="23"/>
    </location>
</feature>
<dbReference type="Pfam" id="PF01128">
    <property type="entry name" value="IspD"/>
    <property type="match status" value="1"/>
</dbReference>
<evidence type="ECO:0000256" key="3">
    <source>
        <dbReference type="ARBA" id="ARBA00001968"/>
    </source>
</evidence>
<reference evidence="16 17" key="1">
    <citation type="submission" date="2023-03" db="EMBL/GenBank/DDBJ databases">
        <title>Fodinicurvata sp. CAU 1616 isolated from sea sendiment.</title>
        <authorList>
            <person name="Kim W."/>
        </authorList>
    </citation>
    <scope>NUCLEOTIDE SEQUENCE [LARGE SCALE GENOMIC DNA]</scope>
    <source>
        <strain evidence="16 17">CAU 1616</strain>
    </source>
</reference>
<dbReference type="CDD" id="cd02516">
    <property type="entry name" value="CDP-ME_synthetase"/>
    <property type="match status" value="1"/>
</dbReference>
<comment type="pathway">
    <text evidence="5 14">Isoprenoid biosynthesis; isopentenyl diphosphate biosynthesis via DXP pathway; isopentenyl diphosphate from 1-deoxy-D-xylulose 5-phosphate: step 2/6.</text>
</comment>
<comment type="similarity">
    <text evidence="7">Belongs to the IspD/TarI cytidylyltransferase family. IspD subfamily.</text>
</comment>
<feature type="binding site" evidence="14">
    <location>
        <begin position="259"/>
        <end position="260"/>
    </location>
    <ligand>
        <name>4-CDP-2-C-methyl-D-erythritol 2-phosphate</name>
        <dbReference type="ChEBI" id="CHEBI:57919"/>
    </ligand>
</feature>
<dbReference type="InterPro" id="IPR036571">
    <property type="entry name" value="MECDP_synthase_sf"/>
</dbReference>
<comment type="pathway">
    <text evidence="4 14">Isoprenoid biosynthesis; isopentenyl diphosphate biosynthesis via DXP pathway; isopentenyl diphosphate from 1-deoxy-D-xylulose 5-phosphate: step 4/6.</text>
</comment>
<evidence type="ECO:0000256" key="1">
    <source>
        <dbReference type="ARBA" id="ARBA00000200"/>
    </source>
</evidence>
<feature type="domain" description="2-C-methyl-D-erythritol 2,4-cyclodiphosphate synthase" evidence="15">
    <location>
        <begin position="228"/>
        <end position="379"/>
    </location>
</feature>
<dbReference type="Pfam" id="PF02542">
    <property type="entry name" value="YgbB"/>
    <property type="match status" value="1"/>
</dbReference>
<dbReference type="EC" id="2.7.7.60" evidence="14"/>
<dbReference type="InterPro" id="IPR029044">
    <property type="entry name" value="Nucleotide-diphossugar_trans"/>
</dbReference>
<feature type="binding site" evidence="14">
    <location>
        <begin position="357"/>
        <end position="360"/>
    </location>
    <ligand>
        <name>4-CDP-2-C-methyl-D-erythritol 2-phosphate</name>
        <dbReference type="ChEBI" id="CHEBI:57919"/>
    </ligand>
</feature>
<feature type="site" description="Positions MEP for the nucleophilic attack" evidence="14">
    <location>
        <position position="206"/>
    </location>
</feature>
<dbReference type="Gene3D" id="3.30.1330.50">
    <property type="entry name" value="2-C-methyl-D-erythritol 2,4-cyclodiphosphate synthase"/>
    <property type="match status" value="1"/>
</dbReference>
<sequence length="383" mass="40820">MKQTVALVVAAGRGSRFGGVAPKQYARLGQSPLLRHCLERLCHHPAVDAVRVVIHHADRAAYEAAAAGLPLLEPVEGGATRQDSVRLGLESLTEHAPQQVLIHDGARPFPATALIDRLLSALESHSGAVPALPVVDTLKQRQDSLLTSGPDRESLLRVQTPQAFHFAPILAAHRAARTSSLTDDAAVAEANGLAVAWVEGSEENFKVTTREDLQRAEQLLGQQWESRSSMGFDVHRFGPGNQVMLCGVAVPHTQGLVGHSDADVGLHALTDALLASIAAGDIGQHFPPSDPQWSGAASDSFLRHALALLHARGGQLRHVDVTLICERPKIGPYREAMRARLGGILELSPDRISIKATTTEGLGFTGRREGIEAQAIANVALPL</sequence>
<feature type="binding site" evidence="14">
    <location>
        <position position="367"/>
    </location>
    <ligand>
        <name>4-CDP-2-C-methyl-D-erythritol 2-phosphate</name>
        <dbReference type="ChEBI" id="CHEBI:57919"/>
    </ligand>
</feature>
<gene>
    <name evidence="14" type="primary">ispDF</name>
    <name evidence="16" type="ORF">P2G67_09325</name>
</gene>
<dbReference type="HAMAP" id="MF_01520">
    <property type="entry name" value="IspDF"/>
    <property type="match status" value="1"/>
</dbReference>
<feature type="binding site" evidence="14">
    <location>
        <position position="267"/>
    </location>
    <ligand>
        <name>a divalent metal cation</name>
        <dbReference type="ChEBI" id="CHEBI:60240"/>
    </ligand>
</feature>
<dbReference type="InterPro" id="IPR026596">
    <property type="entry name" value="IspD/F"/>
</dbReference>
<dbReference type="PANTHER" id="PTHR43181:SF1">
    <property type="entry name" value="2-C-METHYL-D-ERYTHRITOL 2,4-CYCLODIPHOSPHATE SYNTHASE, CHLOROPLASTIC"/>
    <property type="match status" value="1"/>
</dbReference>
<dbReference type="PROSITE" id="PS01350">
    <property type="entry name" value="ISPF"/>
    <property type="match status" value="1"/>
</dbReference>
<dbReference type="GO" id="GO:0050518">
    <property type="term" value="F:2-C-methyl-D-erythritol 4-phosphate cytidylyltransferase activity"/>
    <property type="evidence" value="ECO:0007669"/>
    <property type="project" value="UniProtKB-EC"/>
</dbReference>
<evidence type="ECO:0000256" key="9">
    <source>
        <dbReference type="ARBA" id="ARBA00022695"/>
    </source>
</evidence>
<evidence type="ECO:0000256" key="14">
    <source>
        <dbReference type="HAMAP-Rule" id="MF_01520"/>
    </source>
</evidence>
<dbReference type="NCBIfam" id="TIGR00453">
    <property type="entry name" value="ispD"/>
    <property type="match status" value="1"/>
</dbReference>
<dbReference type="HAMAP" id="MF_00107">
    <property type="entry name" value="IspF"/>
    <property type="match status" value="1"/>
</dbReference>
<evidence type="ECO:0000259" key="15">
    <source>
        <dbReference type="Pfam" id="PF02542"/>
    </source>
</evidence>
<evidence type="ECO:0000256" key="5">
    <source>
        <dbReference type="ARBA" id="ARBA00004787"/>
    </source>
</evidence>
<dbReference type="InterPro" id="IPR001228">
    <property type="entry name" value="IspD"/>
</dbReference>
<comment type="similarity">
    <text evidence="14">In the N-terminal section; belongs to the IspD/TarI cytidylyltransferase family. IspD subfamily.</text>
</comment>
<feature type="region of interest" description="2-C-methyl-D-erythritol 2,4-cyclodiphosphate synthase" evidence="14">
    <location>
        <begin position="227"/>
        <end position="383"/>
    </location>
</feature>
<organism evidence="16 17">
    <name type="scientific">Aquibaculum arenosum</name>
    <dbReference type="NCBI Taxonomy" id="3032591"/>
    <lineage>
        <taxon>Bacteria</taxon>
        <taxon>Pseudomonadati</taxon>
        <taxon>Pseudomonadota</taxon>
        <taxon>Alphaproteobacteria</taxon>
        <taxon>Rhodospirillales</taxon>
        <taxon>Rhodovibrionaceae</taxon>
        <taxon>Aquibaculum</taxon>
    </lineage>
</organism>
<dbReference type="PANTHER" id="PTHR43181">
    <property type="entry name" value="2-C-METHYL-D-ERYTHRITOL 2,4-CYCLODIPHOSPHATE SYNTHASE, CHLOROPLASTIC"/>
    <property type="match status" value="1"/>
</dbReference>
<feature type="site" description="Transition state stabilizer" evidence="14">
    <location>
        <position position="259"/>
    </location>
</feature>
<protein>
    <recommendedName>
        <fullName evidence="14">Bifunctional enzyme IspD/IspF</fullName>
    </recommendedName>
    <domain>
        <recommendedName>
            <fullName evidence="14">2-C-methyl-D-erythritol 4-phosphate cytidylyltransferase</fullName>
            <ecNumber evidence="14">2.7.7.60</ecNumber>
        </recommendedName>
        <alternativeName>
            <fullName evidence="14">4-diphosphocytidyl-2C-methyl-D-erythritol synthase</fullName>
        </alternativeName>
        <alternativeName>
            <fullName evidence="14">MEP cytidylyltransferase</fullName>
            <shortName evidence="14">MCT</shortName>
        </alternativeName>
    </domain>
    <domain>
        <recommendedName>
            <fullName evidence="14">2-C-methyl-D-erythritol 2,4-cyclodiphosphate synthase</fullName>
            <shortName evidence="14">MECDP-synthase</shortName>
            <shortName evidence="14">MECPP-synthase</shortName>
            <shortName evidence="14">MECPS</shortName>
            <ecNumber evidence="14">4.6.1.12</ecNumber>
        </recommendedName>
    </domain>
</protein>
<dbReference type="InterPro" id="IPR003526">
    <property type="entry name" value="MECDP_synthase"/>
</dbReference>
<comment type="catalytic activity">
    <reaction evidence="1 14">
        <text>4-CDP-2-C-methyl-D-erythritol 2-phosphate = 2-C-methyl-D-erythritol 2,4-cyclic diphosphate + CMP</text>
        <dbReference type="Rhea" id="RHEA:23864"/>
        <dbReference type="ChEBI" id="CHEBI:57919"/>
        <dbReference type="ChEBI" id="CHEBI:58483"/>
        <dbReference type="ChEBI" id="CHEBI:60377"/>
        <dbReference type="EC" id="4.6.1.12"/>
    </reaction>
</comment>
<dbReference type="InterPro" id="IPR020555">
    <property type="entry name" value="MECDP_synthase_CS"/>
</dbReference>
<feature type="binding site" evidence="14">
    <location>
        <position position="235"/>
    </location>
    <ligand>
        <name>a divalent metal cation</name>
        <dbReference type="ChEBI" id="CHEBI:60240"/>
    </ligand>
</feature>
<dbReference type="GO" id="GO:0008685">
    <property type="term" value="F:2-C-methyl-D-erythritol 2,4-cyclodiphosphate synthase activity"/>
    <property type="evidence" value="ECO:0007669"/>
    <property type="project" value="UniProtKB-EC"/>
</dbReference>
<dbReference type="EC" id="4.6.1.12" evidence="14"/>
<evidence type="ECO:0000313" key="17">
    <source>
        <dbReference type="Proteomes" id="UP001215503"/>
    </source>
</evidence>
<feature type="site" description="Positions MEP for the nucleophilic attack" evidence="14">
    <location>
        <position position="152"/>
    </location>
</feature>
<dbReference type="InterPro" id="IPR034683">
    <property type="entry name" value="IspD/TarI"/>
</dbReference>
<comment type="catalytic activity">
    <reaction evidence="2 14">
        <text>2-C-methyl-D-erythritol 4-phosphate + CTP + H(+) = 4-CDP-2-C-methyl-D-erythritol + diphosphate</text>
        <dbReference type="Rhea" id="RHEA:13429"/>
        <dbReference type="ChEBI" id="CHEBI:15378"/>
        <dbReference type="ChEBI" id="CHEBI:33019"/>
        <dbReference type="ChEBI" id="CHEBI:37563"/>
        <dbReference type="ChEBI" id="CHEBI:57823"/>
        <dbReference type="ChEBI" id="CHEBI:58262"/>
        <dbReference type="EC" id="2.7.7.60"/>
    </reaction>
</comment>
<feature type="site" description="Transition state stabilizer" evidence="14">
    <location>
        <position position="358"/>
    </location>
</feature>
<feature type="binding site" evidence="14">
    <location>
        <position position="233"/>
    </location>
    <ligand>
        <name>a divalent metal cation</name>
        <dbReference type="ChEBI" id="CHEBI:60240"/>
    </ligand>
</feature>
<evidence type="ECO:0000256" key="4">
    <source>
        <dbReference type="ARBA" id="ARBA00004709"/>
    </source>
</evidence>
<comment type="caution">
    <text evidence="16">The sequence shown here is derived from an EMBL/GenBank/DDBJ whole genome shotgun (WGS) entry which is preliminary data.</text>
</comment>
<name>A0ABT5YPR1_9PROT</name>
<keyword evidence="9 14" id="KW-0548">Nucleotidyltransferase</keyword>
<evidence type="ECO:0000256" key="10">
    <source>
        <dbReference type="ARBA" id="ARBA00022723"/>
    </source>
</evidence>
<accession>A0ABT5YPR1</accession>
<dbReference type="RefSeq" id="WP_275822338.1">
    <property type="nucleotide sequence ID" value="NZ_JARHUD010000005.1"/>
</dbReference>
<dbReference type="InterPro" id="IPR018294">
    <property type="entry name" value="ISPD_synthase_CS"/>
</dbReference>
<evidence type="ECO:0000313" key="16">
    <source>
        <dbReference type="EMBL" id="MDF2096174.1"/>
    </source>
</evidence>